<evidence type="ECO:0000259" key="1">
    <source>
        <dbReference type="PROSITE" id="PS50280"/>
    </source>
</evidence>
<dbReference type="InterPro" id="IPR046341">
    <property type="entry name" value="SET_dom_sf"/>
</dbReference>
<evidence type="ECO:0000313" key="2">
    <source>
        <dbReference type="EMBL" id="QHU11688.1"/>
    </source>
</evidence>
<dbReference type="PROSITE" id="PS50280">
    <property type="entry name" value="SET"/>
    <property type="match status" value="1"/>
</dbReference>
<dbReference type="SUPFAM" id="SSF82199">
    <property type="entry name" value="SET domain"/>
    <property type="match status" value="1"/>
</dbReference>
<dbReference type="Gene3D" id="2.170.270.10">
    <property type="entry name" value="SET domain"/>
    <property type="match status" value="1"/>
</dbReference>
<dbReference type="InterPro" id="IPR001214">
    <property type="entry name" value="SET_dom"/>
</dbReference>
<name>A0A6C0K615_9ZZZZ</name>
<accession>A0A6C0K615</accession>
<organism evidence="2">
    <name type="scientific">viral metagenome</name>
    <dbReference type="NCBI Taxonomy" id="1070528"/>
    <lineage>
        <taxon>unclassified sequences</taxon>
        <taxon>metagenomes</taxon>
        <taxon>organismal metagenomes</taxon>
    </lineage>
</organism>
<protein>
    <recommendedName>
        <fullName evidence="1">SET domain-containing protein</fullName>
    </recommendedName>
</protein>
<sequence>MLPPKDFQRPFMEIRKSTIRNAGKGVFATDYLPAGTVMDEYKGKKVSLEEVDKYHADNDYLFAINNNKGEIIHAVDAEDVQKSNWTRFVNGARTPSQRQKINVRFQQYGKKMYLETLRDLSPGEEMICDYGPMYW</sequence>
<dbReference type="AlphaFoldDB" id="A0A6C0K615"/>
<dbReference type="SMART" id="SM00317">
    <property type="entry name" value="SET"/>
    <property type="match status" value="1"/>
</dbReference>
<feature type="domain" description="SET" evidence="1">
    <location>
        <begin position="10"/>
        <end position="131"/>
    </location>
</feature>
<reference evidence="2" key="1">
    <citation type="journal article" date="2020" name="Nature">
        <title>Giant virus diversity and host interactions through global metagenomics.</title>
        <authorList>
            <person name="Schulz F."/>
            <person name="Roux S."/>
            <person name="Paez-Espino D."/>
            <person name="Jungbluth S."/>
            <person name="Walsh D.A."/>
            <person name="Denef V.J."/>
            <person name="McMahon K.D."/>
            <person name="Konstantinidis K.T."/>
            <person name="Eloe-Fadrosh E.A."/>
            <person name="Kyrpides N.C."/>
            <person name="Woyke T."/>
        </authorList>
    </citation>
    <scope>NUCLEOTIDE SEQUENCE</scope>
    <source>
        <strain evidence="2">GVMAG-S-1101169-75</strain>
    </source>
</reference>
<proteinExistence type="predicted"/>
<dbReference type="EMBL" id="MN740788">
    <property type="protein sequence ID" value="QHU11688.1"/>
    <property type="molecule type" value="Genomic_DNA"/>
</dbReference>
<dbReference type="Pfam" id="PF21549">
    <property type="entry name" value="PRDM2_PR"/>
    <property type="match status" value="1"/>
</dbReference>